<protein>
    <submittedName>
        <fullName evidence="2">Uncharacterized protein</fullName>
    </submittedName>
</protein>
<dbReference type="RefSeq" id="WP_215795437.1">
    <property type="nucleotide sequence ID" value="NZ_JAHKKG010000018.1"/>
</dbReference>
<reference evidence="2 3" key="1">
    <citation type="submission" date="2021-06" db="EMBL/GenBank/DDBJ databases">
        <title>Actinoplanes lichenicola sp. nov., and Actinoplanes ovalisporus sp. nov., isolated from lichen in Thailand.</title>
        <authorList>
            <person name="Saeng-In P."/>
            <person name="Kanchanasin P."/>
            <person name="Yuki M."/>
            <person name="Kudo T."/>
            <person name="Ohkuma M."/>
            <person name="Phongsopitanun W."/>
            <person name="Tanasupawat S."/>
        </authorList>
    </citation>
    <scope>NUCLEOTIDE SEQUENCE [LARGE SCALE GENOMIC DNA]</scope>
    <source>
        <strain evidence="2 3">NBRC 110975</strain>
    </source>
</reference>
<dbReference type="EMBL" id="JAHKKG010000018">
    <property type="protein sequence ID" value="MBU2670213.1"/>
    <property type="molecule type" value="Genomic_DNA"/>
</dbReference>
<keyword evidence="1" id="KW-0175">Coiled coil</keyword>
<name>A0ABS5Z3H2_9ACTN</name>
<evidence type="ECO:0000313" key="3">
    <source>
        <dbReference type="Proteomes" id="UP001519654"/>
    </source>
</evidence>
<sequence length="1041" mass="112058">MNAVRIETPVIVRWTGDADEAVRRAVEAAVIAGVRQALGAPAASSPVGAAPENGAWGADPDSPLWTLPSFDAGGAPVAVPVRLPRGDVLIRSPFAPQPVIRLSAAAFVWTGGDLHLTSSSLARAVQWGRALYGAHGFAVLEQTGDHVADRFVMTPLEAQLRVRDLGRLRETPPEGAPAIPGLRRTEVGEILKLRDMRVVLAATGDGHFVYNLKRDARWEPADVQREFARTPSGERADPADLARVATEQLTAAGTGAEPGTSDDDVLAARIVTMDRDVFAAMPWEQRAAFLLVLGKLWWPSARQKKAIVELLASARTTSELEAMAAILRAAGGYERLFATLDGDIVELLLLLGRSRPIRPMSLSYVLSLFLDLQTLPVGGIDPLRHLRNQAGGVSLWVRSTIDGLTDLFTHSPAELLEGIGHLAEFALVVQAATRIPPDPAAVMMLVLIAGQAGEAIRTAMAGLEYAEQLGQTYGKRGSGARISGDLAERLETALVVEILSWFVGIGEIRAALKGVQLTDRVAALLKVLSSLGRLGKAAEVAEEIGKLDRFVSALTKLAQLRNETAAAQALRLLPAGHLSEISRLAELLDVPAGASRTVVRRLAKAQNVTADVERLADALALARRFDRRAAQVGGITGDMVVALRKLLDTGWPRGVLANLVEAVPAERLALWSRAVGTLRPGQVERLGARYLEALAYWERSLAFVADAGGDVYLTLLRRNGGDTRAVDMLLEILEARRAEIGDPAAYQRLLDRIAAGEAAALEELSARISQMAAAVTERLRAGSRQQLLAELAEFDEEIARLRRQNRVAEAAEVAARRDRLAARFADLTDQELSGLDRLAKLADDTGDFAWDTVLDLAAADRGDMLRLIDDIAGRLPTGRLTGIGDVLRNIFERQVGKAGRFQLAVQGGWGELYAARTLIAEFGATALEFQAPRTNRVVDILADLPRGRVSVEVKTNLGDLATVSEPQLLKDLVSHAGTGYDDLLYLYHPSVAGEMPSVGRRMLALFDDPAVSGSFDAKGLEAAKKAFQKWLDAGNPRTYRL</sequence>
<organism evidence="2 3">
    <name type="scientific">Paractinoplanes bogorensis</name>
    <dbReference type="NCBI Taxonomy" id="1610840"/>
    <lineage>
        <taxon>Bacteria</taxon>
        <taxon>Bacillati</taxon>
        <taxon>Actinomycetota</taxon>
        <taxon>Actinomycetes</taxon>
        <taxon>Micromonosporales</taxon>
        <taxon>Micromonosporaceae</taxon>
        <taxon>Paractinoplanes</taxon>
    </lineage>
</organism>
<comment type="caution">
    <text evidence="2">The sequence shown here is derived from an EMBL/GenBank/DDBJ whole genome shotgun (WGS) entry which is preliminary data.</text>
</comment>
<keyword evidence="3" id="KW-1185">Reference proteome</keyword>
<gene>
    <name evidence="2" type="ORF">KOI35_42605</name>
</gene>
<dbReference type="Proteomes" id="UP001519654">
    <property type="component" value="Unassembled WGS sequence"/>
</dbReference>
<proteinExistence type="predicted"/>
<accession>A0ABS5Z3H2</accession>
<evidence type="ECO:0000256" key="1">
    <source>
        <dbReference type="SAM" id="Coils"/>
    </source>
</evidence>
<feature type="coiled-coil region" evidence="1">
    <location>
        <begin position="784"/>
        <end position="811"/>
    </location>
</feature>
<evidence type="ECO:0000313" key="2">
    <source>
        <dbReference type="EMBL" id="MBU2670213.1"/>
    </source>
</evidence>